<evidence type="ECO:0000256" key="1">
    <source>
        <dbReference type="SAM" id="SignalP"/>
    </source>
</evidence>
<comment type="caution">
    <text evidence="2">The sequence shown here is derived from an EMBL/GenBank/DDBJ whole genome shotgun (WGS) entry which is preliminary data.</text>
</comment>
<dbReference type="OrthoDB" id="2473667at2"/>
<evidence type="ECO:0000313" key="3">
    <source>
        <dbReference type="Proteomes" id="UP000309170"/>
    </source>
</evidence>
<protein>
    <submittedName>
        <fullName evidence="2">Uncharacterized protein</fullName>
    </submittedName>
</protein>
<dbReference type="RefSeq" id="WP_137020081.1">
    <property type="nucleotide sequence ID" value="NZ_SZNS01000077.1"/>
</dbReference>
<proteinExistence type="predicted"/>
<dbReference type="AlphaFoldDB" id="A0A9X8ZCM5"/>
<gene>
    <name evidence="2" type="ORF">FC678_24555</name>
</gene>
<dbReference type="EMBL" id="SZNT01000629">
    <property type="protein sequence ID" value="TKH04683.1"/>
    <property type="molecule type" value="Genomic_DNA"/>
</dbReference>
<evidence type="ECO:0000313" key="2">
    <source>
        <dbReference type="EMBL" id="TKH04683.1"/>
    </source>
</evidence>
<feature type="signal peptide" evidence="1">
    <location>
        <begin position="1"/>
        <end position="22"/>
    </location>
</feature>
<dbReference type="Proteomes" id="UP000309170">
    <property type="component" value="Unassembled WGS sequence"/>
</dbReference>
<feature type="chain" id="PRO_5040799572" evidence="1">
    <location>
        <begin position="23"/>
        <end position="71"/>
    </location>
</feature>
<sequence length="71" mass="8191">MRLLSFVTVFLFSFSLAATGFAEENGTSVSKERLTPEELNYLVNEVGNTQEESEDYLLKFQNDELKRRPKL</sequence>
<reference evidence="2 3" key="1">
    <citation type="journal article" date="2019" name="Environ. Microbiol.">
        <title>An active ?-lactamase is a part of an orchestrated cell wall stress resistance network of Bacillus subtilis and related rhizosphere species.</title>
        <authorList>
            <person name="Bucher T."/>
            <person name="Keren-Paz A."/>
            <person name="Hausser J."/>
            <person name="Olender T."/>
            <person name="Cytryn E."/>
            <person name="Kolodkin-Gal I."/>
        </authorList>
    </citation>
    <scope>NUCLEOTIDE SEQUENCE [LARGE SCALE GENOMIC DNA]</scope>
    <source>
        <strain evidence="2 3">I4</strain>
    </source>
</reference>
<organism evidence="2 3">
    <name type="scientific">Peribacillus simplex</name>
    <dbReference type="NCBI Taxonomy" id="1478"/>
    <lineage>
        <taxon>Bacteria</taxon>
        <taxon>Bacillati</taxon>
        <taxon>Bacillota</taxon>
        <taxon>Bacilli</taxon>
        <taxon>Bacillales</taxon>
        <taxon>Bacillaceae</taxon>
        <taxon>Peribacillus</taxon>
    </lineage>
</organism>
<accession>A0A9X8ZCM5</accession>
<keyword evidence="1" id="KW-0732">Signal</keyword>
<name>A0A9X8ZCM5_9BACI</name>